<comment type="caution">
    <text evidence="1">The sequence shown here is derived from an EMBL/GenBank/DDBJ whole genome shotgun (WGS) entry which is preliminary data.</text>
</comment>
<evidence type="ECO:0000313" key="1">
    <source>
        <dbReference type="EMBL" id="KKZ12934.1"/>
    </source>
</evidence>
<dbReference type="Proteomes" id="UP000035067">
    <property type="component" value="Unassembled WGS sequence"/>
</dbReference>
<reference evidence="1 2" key="1">
    <citation type="submission" date="2015-01" db="EMBL/GenBank/DDBJ databases">
        <title>Lifestyle Evolution in Cyanobacterial Symbionts of Sponges.</title>
        <authorList>
            <person name="Burgsdorf I."/>
            <person name="Slaby B.M."/>
            <person name="Handley K.M."/>
            <person name="Haber M."/>
            <person name="Blom J."/>
            <person name="Marshall C.W."/>
            <person name="Gilbert J.A."/>
            <person name="Hentschel U."/>
            <person name="Steindler L."/>
        </authorList>
    </citation>
    <scope>NUCLEOTIDE SEQUENCE [LARGE SCALE GENOMIC DNA]</scope>
    <source>
        <strain evidence="1">SP3</strain>
    </source>
</reference>
<dbReference type="AlphaFoldDB" id="A0A0G2HN68"/>
<accession>A0A0G2HN68</accession>
<dbReference type="PATRIC" id="fig|1604020.3.peg.2072"/>
<gene>
    <name evidence="1" type="ORF">TE42_02390</name>
</gene>
<organism evidence="1 2">
    <name type="scientific">Candidatus Synechococcus spongiarum SP3</name>
    <dbReference type="NCBI Taxonomy" id="1604020"/>
    <lineage>
        <taxon>Bacteria</taxon>
        <taxon>Bacillati</taxon>
        <taxon>Cyanobacteriota</taxon>
        <taxon>Cyanophyceae</taxon>
        <taxon>Synechococcales</taxon>
        <taxon>Synechococcaceae</taxon>
        <taxon>Synechococcus</taxon>
    </lineage>
</organism>
<name>A0A0G2HN68_9SYNE</name>
<protein>
    <submittedName>
        <fullName evidence="1">Uncharacterized protein</fullName>
    </submittedName>
</protein>
<evidence type="ECO:0000313" key="2">
    <source>
        <dbReference type="Proteomes" id="UP000035067"/>
    </source>
</evidence>
<dbReference type="EMBL" id="JXQG01000008">
    <property type="protein sequence ID" value="KKZ12934.1"/>
    <property type="molecule type" value="Genomic_DNA"/>
</dbReference>
<sequence>MTDSLYFPIDDVTGASIDTDRTADYMELKAFFSKDSKALVSDLASQAGIGAADDEEMESGEGEEDLVSRTVTRIENRGEMLGASAYPFSLDKRGEILTCEFDRDSFGHTAYILSLVLSNLKAVSPILNDLHPSDQEVRQLRKFFQYFATAALAAEIHGPAWSFGFPRPDQSGFIEKLTEIWERLGDGQVSPQRGATTKPKDDQVDVFAARPHPDRLPGFLLAAAQVATGKNANQKSLKGHLDGFKSRWFLPPPVTAFLPYMIVPFAKTNNQFPDYVRVMGNVLHRLRVPRRVAEAAELVEAGETIEGYDQLAKAAAWIASYQDRGRTLT</sequence>
<proteinExistence type="predicted"/>